<dbReference type="EC" id="5.2.1.8" evidence="2"/>
<dbReference type="EMBL" id="CP034235">
    <property type="protein sequence ID" value="QGQ95100.1"/>
    <property type="molecule type" value="Genomic_DNA"/>
</dbReference>
<dbReference type="PANTHER" id="PTHR47245:SF1">
    <property type="entry name" value="FOLDASE PROTEIN PRSA"/>
    <property type="match status" value="1"/>
</dbReference>
<dbReference type="RefSeq" id="WP_155700115.1">
    <property type="nucleotide sequence ID" value="NZ_CP034235.1"/>
</dbReference>
<keyword evidence="5 8" id="KW-0413">Isomerase</keyword>
<evidence type="ECO:0000313" key="8">
    <source>
        <dbReference type="EMBL" id="QGQ95100.1"/>
    </source>
</evidence>
<keyword evidence="6" id="KW-1133">Transmembrane helix</keyword>
<evidence type="ECO:0000256" key="2">
    <source>
        <dbReference type="ARBA" id="ARBA00013194"/>
    </source>
</evidence>
<feature type="transmembrane region" description="Helical" evidence="6">
    <location>
        <begin position="12"/>
        <end position="30"/>
    </location>
</feature>
<reference evidence="9" key="1">
    <citation type="submission" date="2018-11" db="EMBL/GenBank/DDBJ databases">
        <title>Complete genome sequence of Paenibacillus sp. ML311-T8.</title>
        <authorList>
            <person name="Nam Y.-D."/>
            <person name="Kang J."/>
            <person name="Chung W.-H."/>
            <person name="Park Y.S."/>
        </authorList>
    </citation>
    <scope>NUCLEOTIDE SEQUENCE [LARGE SCALE GENOMIC DNA]</scope>
    <source>
        <strain evidence="9">ML311-T8</strain>
    </source>
</reference>
<dbReference type="SUPFAM" id="SSF109998">
    <property type="entry name" value="Triger factor/SurA peptide-binding domain-like"/>
    <property type="match status" value="1"/>
</dbReference>
<proteinExistence type="predicted"/>
<evidence type="ECO:0000256" key="1">
    <source>
        <dbReference type="ARBA" id="ARBA00000971"/>
    </source>
</evidence>
<gene>
    <name evidence="8" type="ORF">EHS13_09490</name>
</gene>
<evidence type="ECO:0000259" key="7">
    <source>
        <dbReference type="Pfam" id="PF13145"/>
    </source>
</evidence>
<name>A0A6B8RFZ4_9BACL</name>
<dbReference type="OrthoDB" id="4229635at2"/>
<evidence type="ECO:0000256" key="3">
    <source>
        <dbReference type="ARBA" id="ARBA00022729"/>
    </source>
</evidence>
<keyword evidence="4" id="KW-0697">Rotamase</keyword>
<accession>A0A6B8RFZ4</accession>
<protein>
    <recommendedName>
        <fullName evidence="2">peptidylprolyl isomerase</fullName>
        <ecNumber evidence="2">5.2.1.8</ecNumber>
    </recommendedName>
</protein>
<dbReference type="PANTHER" id="PTHR47245">
    <property type="entry name" value="PEPTIDYLPROLYL ISOMERASE"/>
    <property type="match status" value="1"/>
</dbReference>
<organism evidence="8 9">
    <name type="scientific">Paenibacillus psychroresistens</name>
    <dbReference type="NCBI Taxonomy" id="1778678"/>
    <lineage>
        <taxon>Bacteria</taxon>
        <taxon>Bacillati</taxon>
        <taxon>Bacillota</taxon>
        <taxon>Bacilli</taxon>
        <taxon>Bacillales</taxon>
        <taxon>Paenibacillaceae</taxon>
        <taxon>Paenibacillus</taxon>
    </lineage>
</organism>
<sequence length="322" mass="37049">MFSKLKIRRVILILAAAIFITALLILVLLLNRPTGNIDNKVLFEVNGEPVTVGEYKTMTLYQEHDLLQYSIELKLKQILAKEHGAMADIRYEHLLEELAQKNIENANKKKKGEIVFGKNQFSVNEYYQIRMSEMETQTKEKIGKELTILDKEARAYYEANLDSLFKGTPEIKLRKISASYADKSENDRAALLSVMQDIENKSPDGFDDLYEKYKYTPRSSLKAEEQFFNTKTLKFDSMNGPYLFKAANQLNQDEISEIIEENGSFAIIKIIEIKQTYLPFATAKDEIIRKQSEEKYKATLEAMVAKAKVDVDESLLQRIKAQ</sequence>
<dbReference type="InterPro" id="IPR000297">
    <property type="entry name" value="PPIase_PpiC"/>
</dbReference>
<evidence type="ECO:0000256" key="6">
    <source>
        <dbReference type="SAM" id="Phobius"/>
    </source>
</evidence>
<dbReference type="AlphaFoldDB" id="A0A6B8RFZ4"/>
<dbReference type="InterPro" id="IPR046357">
    <property type="entry name" value="PPIase_dom_sf"/>
</dbReference>
<evidence type="ECO:0000313" key="9">
    <source>
        <dbReference type="Proteomes" id="UP000426246"/>
    </source>
</evidence>
<dbReference type="KEGG" id="ppsc:EHS13_09490"/>
<dbReference type="InterPro" id="IPR027304">
    <property type="entry name" value="Trigger_fact/SurA_dom_sf"/>
</dbReference>
<keyword evidence="9" id="KW-1185">Reference proteome</keyword>
<evidence type="ECO:0000256" key="5">
    <source>
        <dbReference type="ARBA" id="ARBA00023235"/>
    </source>
</evidence>
<comment type="catalytic activity">
    <reaction evidence="1">
        <text>[protein]-peptidylproline (omega=180) = [protein]-peptidylproline (omega=0)</text>
        <dbReference type="Rhea" id="RHEA:16237"/>
        <dbReference type="Rhea" id="RHEA-COMP:10747"/>
        <dbReference type="Rhea" id="RHEA-COMP:10748"/>
        <dbReference type="ChEBI" id="CHEBI:83833"/>
        <dbReference type="ChEBI" id="CHEBI:83834"/>
        <dbReference type="EC" id="5.2.1.8"/>
    </reaction>
</comment>
<keyword evidence="3" id="KW-0732">Signal</keyword>
<dbReference type="Pfam" id="PF13145">
    <property type="entry name" value="Rotamase_2"/>
    <property type="match status" value="1"/>
</dbReference>
<dbReference type="InterPro" id="IPR050245">
    <property type="entry name" value="PrsA_foldase"/>
</dbReference>
<dbReference type="GO" id="GO:0003755">
    <property type="term" value="F:peptidyl-prolyl cis-trans isomerase activity"/>
    <property type="evidence" value="ECO:0007669"/>
    <property type="project" value="UniProtKB-KW"/>
</dbReference>
<keyword evidence="6" id="KW-0472">Membrane</keyword>
<evidence type="ECO:0000256" key="4">
    <source>
        <dbReference type="ARBA" id="ARBA00023110"/>
    </source>
</evidence>
<keyword evidence="6" id="KW-0812">Transmembrane</keyword>
<feature type="domain" description="PpiC" evidence="7">
    <location>
        <begin position="150"/>
        <end position="285"/>
    </location>
</feature>
<dbReference type="Proteomes" id="UP000426246">
    <property type="component" value="Chromosome"/>
</dbReference>
<dbReference type="Gene3D" id="3.10.50.40">
    <property type="match status" value="1"/>
</dbReference>